<dbReference type="InterPro" id="IPR002048">
    <property type="entry name" value="EF_hand_dom"/>
</dbReference>
<dbReference type="Pfam" id="PF25325">
    <property type="entry name" value="EF-hand_EFHB_C"/>
    <property type="match status" value="1"/>
</dbReference>
<keyword evidence="5" id="KW-0106">Calcium</keyword>
<keyword evidence="6" id="KW-0282">Flagellum</keyword>
<dbReference type="CDD" id="cd00051">
    <property type="entry name" value="EFh"/>
    <property type="match status" value="1"/>
</dbReference>
<dbReference type="Proteomes" id="UP001460270">
    <property type="component" value="Unassembled WGS sequence"/>
</dbReference>
<dbReference type="PROSITE" id="PS00018">
    <property type="entry name" value="EF_HAND_1"/>
    <property type="match status" value="1"/>
</dbReference>
<accession>A0AAW0N6L8</accession>
<evidence type="ECO:0000256" key="1">
    <source>
        <dbReference type="ARBA" id="ARBA00004611"/>
    </source>
</evidence>
<protein>
    <recommendedName>
        <fullName evidence="10">EF-hand domain-containing protein</fullName>
    </recommendedName>
</protein>
<dbReference type="GO" id="GO:0005509">
    <property type="term" value="F:calcium ion binding"/>
    <property type="evidence" value="ECO:0007669"/>
    <property type="project" value="InterPro"/>
</dbReference>
<dbReference type="EMBL" id="JBBPFD010000019">
    <property type="protein sequence ID" value="KAK7886173.1"/>
    <property type="molecule type" value="Genomic_DNA"/>
</dbReference>
<reference evidence="12" key="1">
    <citation type="submission" date="2024-04" db="EMBL/GenBank/DDBJ databases">
        <title>Salinicola lusitanus LLJ914,a marine bacterium isolated from the Okinawa Trough.</title>
        <authorList>
            <person name="Li J."/>
        </authorList>
    </citation>
    <scope>NUCLEOTIDE SEQUENCE [LARGE SCALE GENOMIC DNA]</scope>
</reference>
<dbReference type="PANTHER" id="PTHR12086">
    <property type="entry name" value="EF-HAND DOMAIN C-TERMINAL CONTAINING PROTEIN"/>
    <property type="match status" value="1"/>
</dbReference>
<feature type="domain" description="EF-hand" evidence="10">
    <location>
        <begin position="155"/>
        <end position="182"/>
    </location>
</feature>
<dbReference type="InterPro" id="IPR018247">
    <property type="entry name" value="EF_Hand_1_Ca_BS"/>
</dbReference>
<dbReference type="Pfam" id="PF13499">
    <property type="entry name" value="EF-hand_7"/>
    <property type="match status" value="1"/>
</dbReference>
<feature type="domain" description="EF-hand" evidence="10">
    <location>
        <begin position="183"/>
        <end position="218"/>
    </location>
</feature>
<evidence type="ECO:0000256" key="5">
    <source>
        <dbReference type="ARBA" id="ARBA00022837"/>
    </source>
</evidence>
<keyword evidence="4" id="KW-0677">Repeat</keyword>
<keyword evidence="3" id="KW-0479">Metal-binding</keyword>
<comment type="caution">
    <text evidence="11">The sequence shown here is derived from an EMBL/GenBank/DDBJ whole genome shotgun (WGS) entry which is preliminary data.</text>
</comment>
<evidence type="ECO:0000259" key="10">
    <source>
        <dbReference type="PROSITE" id="PS50222"/>
    </source>
</evidence>
<organism evidence="11 12">
    <name type="scientific">Mugilogobius chulae</name>
    <name type="common">yellowstripe goby</name>
    <dbReference type="NCBI Taxonomy" id="88201"/>
    <lineage>
        <taxon>Eukaryota</taxon>
        <taxon>Metazoa</taxon>
        <taxon>Chordata</taxon>
        <taxon>Craniata</taxon>
        <taxon>Vertebrata</taxon>
        <taxon>Euteleostomi</taxon>
        <taxon>Actinopterygii</taxon>
        <taxon>Neopterygii</taxon>
        <taxon>Teleostei</taxon>
        <taxon>Neoteleostei</taxon>
        <taxon>Acanthomorphata</taxon>
        <taxon>Gobiaria</taxon>
        <taxon>Gobiiformes</taxon>
        <taxon>Gobioidei</taxon>
        <taxon>Gobiidae</taxon>
        <taxon>Gobionellinae</taxon>
        <taxon>Mugilogobius</taxon>
    </lineage>
</organism>
<evidence type="ECO:0000256" key="2">
    <source>
        <dbReference type="ARBA" id="ARBA00022490"/>
    </source>
</evidence>
<dbReference type="InterPro" id="IPR040193">
    <property type="entry name" value="EFHC1/EFHC2/EFHB"/>
</dbReference>
<name>A0AAW0N6L8_9GOBI</name>
<keyword evidence="7" id="KW-0969">Cilium</keyword>
<dbReference type="SUPFAM" id="SSF47473">
    <property type="entry name" value="EF-hand"/>
    <property type="match status" value="1"/>
</dbReference>
<evidence type="ECO:0000256" key="9">
    <source>
        <dbReference type="ARBA" id="ARBA00023273"/>
    </source>
</evidence>
<dbReference type="InterPro" id="IPR011992">
    <property type="entry name" value="EF-hand-dom_pair"/>
</dbReference>
<keyword evidence="9" id="KW-0966">Cell projection</keyword>
<evidence type="ECO:0000313" key="11">
    <source>
        <dbReference type="EMBL" id="KAK7886173.1"/>
    </source>
</evidence>
<evidence type="ECO:0000313" key="12">
    <source>
        <dbReference type="Proteomes" id="UP001460270"/>
    </source>
</evidence>
<evidence type="ECO:0000256" key="6">
    <source>
        <dbReference type="ARBA" id="ARBA00022846"/>
    </source>
</evidence>
<evidence type="ECO:0000256" key="4">
    <source>
        <dbReference type="ARBA" id="ARBA00022737"/>
    </source>
</evidence>
<dbReference type="InterPro" id="IPR057428">
    <property type="entry name" value="EFHB_EF-hand_C"/>
</dbReference>
<gene>
    <name evidence="11" type="ORF">WMY93_025794</name>
</gene>
<dbReference type="Gene3D" id="1.10.238.10">
    <property type="entry name" value="EF-hand"/>
    <property type="match status" value="1"/>
</dbReference>
<evidence type="ECO:0000256" key="8">
    <source>
        <dbReference type="ARBA" id="ARBA00023212"/>
    </source>
</evidence>
<keyword evidence="12" id="KW-1185">Reference proteome</keyword>
<proteinExistence type="predicted"/>
<keyword evidence="2" id="KW-0963">Cytoplasm</keyword>
<dbReference type="PANTHER" id="PTHR12086:SF12">
    <property type="entry name" value="EF-HAND DOMAIN-CONTAINING FAMILY MEMBER B"/>
    <property type="match status" value="1"/>
</dbReference>
<sequence length="399" mass="45195">MVMFPLCAGLGVKQLLNPPKSRAEVERETQEAHELYVHSHNHYFVGERINRKYDLPHFSADSVFGLPTPHHDDGRNVAKTMHWTHLNALTPATNSHLKKLWDFSSSDQYGAGEVIHRTGPGQFAHGPTPQLSLVNAIRNHLKKVNFHYFSSLLLAFSHYDKKGRGLIDLQDLQEVCHEFHIDTNPTVLQDLLHYCDLDDDGHINFLEFANFLCWKDQMPLKKLEQKILTGARGPGACEVGSSLRVPRTLTRTRGDPEAFTQSSALIGAVTDLKAGRGERNCFRQWRQKIALERSCGIPSIRTDLPAPRLKRVSDRTNYGDLSSASALLRPHVYAALGVYEQDFFCPRTKQEIAEIFQNIGLDLSQRLLDEAWDLATMRSPSGDVCVEDFRNILREMKAM</sequence>
<evidence type="ECO:0000256" key="3">
    <source>
        <dbReference type="ARBA" id="ARBA00022723"/>
    </source>
</evidence>
<dbReference type="PROSITE" id="PS50222">
    <property type="entry name" value="EF_HAND_2"/>
    <property type="match status" value="2"/>
</dbReference>
<evidence type="ECO:0000256" key="7">
    <source>
        <dbReference type="ARBA" id="ARBA00023069"/>
    </source>
</evidence>
<comment type="subcellular location">
    <subcellularLocation>
        <location evidence="1">Cytoplasm</location>
        <location evidence="1">Cytoskeleton</location>
        <location evidence="1">Flagellum axoneme</location>
    </subcellularLocation>
</comment>
<dbReference type="AlphaFoldDB" id="A0AAW0N6L8"/>
<keyword evidence="8" id="KW-0206">Cytoskeleton</keyword>